<evidence type="ECO:0000313" key="6">
    <source>
        <dbReference type="EMBL" id="CAB3845990.1"/>
    </source>
</evidence>
<dbReference type="Gene3D" id="3.40.190.290">
    <property type="match status" value="1"/>
</dbReference>
<keyword evidence="2" id="KW-0805">Transcription regulation</keyword>
<dbReference type="SUPFAM" id="SSF53850">
    <property type="entry name" value="Periplasmic binding protein-like II"/>
    <property type="match status" value="1"/>
</dbReference>
<dbReference type="PROSITE" id="PS50931">
    <property type="entry name" value="HTH_LYSR"/>
    <property type="match status" value="1"/>
</dbReference>
<feature type="domain" description="HTH lysR-type" evidence="5">
    <location>
        <begin position="1"/>
        <end position="59"/>
    </location>
</feature>
<organism evidence="6 7">
    <name type="scientific">Achromobacter dolens</name>
    <dbReference type="NCBI Taxonomy" id="1287738"/>
    <lineage>
        <taxon>Bacteria</taxon>
        <taxon>Pseudomonadati</taxon>
        <taxon>Pseudomonadota</taxon>
        <taxon>Betaproteobacteria</taxon>
        <taxon>Burkholderiales</taxon>
        <taxon>Alcaligenaceae</taxon>
        <taxon>Achromobacter</taxon>
    </lineage>
</organism>
<keyword evidence="7" id="KW-1185">Reference proteome</keyword>
<dbReference type="InterPro" id="IPR058163">
    <property type="entry name" value="LysR-type_TF_proteobact-type"/>
</dbReference>
<reference evidence="6 7" key="1">
    <citation type="submission" date="2020-04" db="EMBL/GenBank/DDBJ databases">
        <authorList>
            <person name="De Canck E."/>
        </authorList>
    </citation>
    <scope>NUCLEOTIDE SEQUENCE [LARGE SCALE GENOMIC DNA]</scope>
    <source>
        <strain evidence="6 7">LMG 26841</strain>
    </source>
</reference>
<dbReference type="GO" id="GO:0003700">
    <property type="term" value="F:DNA-binding transcription factor activity"/>
    <property type="evidence" value="ECO:0007669"/>
    <property type="project" value="InterPro"/>
</dbReference>
<evidence type="ECO:0000313" key="7">
    <source>
        <dbReference type="Proteomes" id="UP000494272"/>
    </source>
</evidence>
<dbReference type="PANTHER" id="PTHR30537:SF5">
    <property type="entry name" value="HTH-TYPE TRANSCRIPTIONAL ACTIVATOR TTDR-RELATED"/>
    <property type="match status" value="1"/>
</dbReference>
<proteinExistence type="inferred from homology"/>
<keyword evidence="4" id="KW-0804">Transcription</keyword>
<dbReference type="RefSeq" id="WP_175167115.1">
    <property type="nucleotide sequence ID" value="NZ_CADIKW010000002.1"/>
</dbReference>
<dbReference type="FunFam" id="1.10.10.10:FF:000001">
    <property type="entry name" value="LysR family transcriptional regulator"/>
    <property type="match status" value="1"/>
</dbReference>
<gene>
    <name evidence="6" type="primary">dmlR_14</name>
    <name evidence="6" type="ORF">LMG26841_01710</name>
</gene>
<dbReference type="InterPro" id="IPR036390">
    <property type="entry name" value="WH_DNA-bd_sf"/>
</dbReference>
<name>A0A6S7CGD3_9BURK</name>
<dbReference type="Pfam" id="PF00126">
    <property type="entry name" value="HTH_1"/>
    <property type="match status" value="1"/>
</dbReference>
<evidence type="ECO:0000256" key="1">
    <source>
        <dbReference type="ARBA" id="ARBA00009437"/>
    </source>
</evidence>
<dbReference type="CDD" id="cd08422">
    <property type="entry name" value="PBP2_CrgA_like"/>
    <property type="match status" value="1"/>
</dbReference>
<evidence type="ECO:0000256" key="2">
    <source>
        <dbReference type="ARBA" id="ARBA00023015"/>
    </source>
</evidence>
<dbReference type="Pfam" id="PF03466">
    <property type="entry name" value="LysR_substrate"/>
    <property type="match status" value="1"/>
</dbReference>
<sequence>MDTFNYMRAFRRIVELGSLAKAAEDLDMSSAGLSKQLRALEAHLGAVLIQRTTRKMSLTDTGAAYYAECCRLLDELDTLEKSIKQQAGRVAGRLRVNAPVSFALSVLSPLLARFLRQYPELRLDLAMEDRLVDAVGLGFDVSIRLRAQLDDSSLIARRLASLTQVLCAAPSYLAQRGHPGSVDDLRGHDCLSYSLADSPGPVPDDDASHPADPFGAPTRVQANNSLMLRDLLEAGLGIGGLPSFLAAPAIAEGRLARVLPDLPSAPRQVYAVYPTSRHLQPKVKAFVDFLAQHLPAAMGGDC</sequence>
<evidence type="ECO:0000256" key="4">
    <source>
        <dbReference type="ARBA" id="ARBA00023163"/>
    </source>
</evidence>
<protein>
    <submittedName>
        <fullName evidence="6">HTH-type transcriptional regulator DmlR</fullName>
    </submittedName>
</protein>
<dbReference type="Proteomes" id="UP000494272">
    <property type="component" value="Unassembled WGS sequence"/>
</dbReference>
<dbReference type="InterPro" id="IPR005119">
    <property type="entry name" value="LysR_subst-bd"/>
</dbReference>
<comment type="similarity">
    <text evidence="1">Belongs to the LysR transcriptional regulatory family.</text>
</comment>
<dbReference type="PANTHER" id="PTHR30537">
    <property type="entry name" value="HTH-TYPE TRANSCRIPTIONAL REGULATOR"/>
    <property type="match status" value="1"/>
</dbReference>
<evidence type="ECO:0000256" key="3">
    <source>
        <dbReference type="ARBA" id="ARBA00023125"/>
    </source>
</evidence>
<dbReference type="GO" id="GO:0003677">
    <property type="term" value="F:DNA binding"/>
    <property type="evidence" value="ECO:0007669"/>
    <property type="project" value="UniProtKB-KW"/>
</dbReference>
<dbReference type="InterPro" id="IPR036388">
    <property type="entry name" value="WH-like_DNA-bd_sf"/>
</dbReference>
<dbReference type="EMBL" id="CADIKW010000002">
    <property type="protein sequence ID" value="CAB3845990.1"/>
    <property type="molecule type" value="Genomic_DNA"/>
</dbReference>
<dbReference type="GeneID" id="94355255"/>
<evidence type="ECO:0000259" key="5">
    <source>
        <dbReference type="PROSITE" id="PS50931"/>
    </source>
</evidence>
<dbReference type="SUPFAM" id="SSF46785">
    <property type="entry name" value="Winged helix' DNA-binding domain"/>
    <property type="match status" value="1"/>
</dbReference>
<accession>A0A6S7CGD3</accession>
<dbReference type="Gene3D" id="1.10.10.10">
    <property type="entry name" value="Winged helix-like DNA-binding domain superfamily/Winged helix DNA-binding domain"/>
    <property type="match status" value="1"/>
</dbReference>
<dbReference type="AlphaFoldDB" id="A0A6S7CGD3"/>
<dbReference type="InterPro" id="IPR000847">
    <property type="entry name" value="LysR_HTH_N"/>
</dbReference>
<keyword evidence="3" id="KW-0238">DNA-binding</keyword>